<dbReference type="InterPro" id="IPR025164">
    <property type="entry name" value="Toastrack_DUF4097"/>
</dbReference>
<evidence type="ECO:0000313" key="2">
    <source>
        <dbReference type="EMBL" id="QDO87572.1"/>
    </source>
</evidence>
<accession>A0A516G7W3</accession>
<name>A0A516G7W3_9MICO</name>
<keyword evidence="3" id="KW-1185">Reference proteome</keyword>
<dbReference type="EMBL" id="CP041616">
    <property type="protein sequence ID" value="QDO87572.1"/>
    <property type="molecule type" value="Genomic_DNA"/>
</dbReference>
<dbReference type="Proteomes" id="UP000315395">
    <property type="component" value="Chromosome"/>
</dbReference>
<protein>
    <submittedName>
        <fullName evidence="2">DUF4097 domain-containing protein</fullName>
    </submittedName>
</protein>
<reference evidence="2 3" key="1">
    <citation type="submission" date="2019-07" db="EMBL/GenBank/DDBJ databases">
        <title>complete genome sequencing of Ornithinimicrobium sp. H23M54.</title>
        <authorList>
            <person name="Bae J.-W."/>
            <person name="Lee S.-Y."/>
        </authorList>
    </citation>
    <scope>NUCLEOTIDE SEQUENCE [LARGE SCALE GENOMIC DNA]</scope>
    <source>
        <strain evidence="2 3">H23M54</strain>
    </source>
</reference>
<dbReference type="OrthoDB" id="4856296at2"/>
<evidence type="ECO:0000259" key="1">
    <source>
        <dbReference type="Pfam" id="PF13349"/>
    </source>
</evidence>
<dbReference type="KEGG" id="orz:FNH13_03820"/>
<evidence type="ECO:0000313" key="3">
    <source>
        <dbReference type="Proteomes" id="UP000315395"/>
    </source>
</evidence>
<dbReference type="AlphaFoldDB" id="A0A516G7W3"/>
<gene>
    <name evidence="2" type="ORF">FNH13_03820</name>
</gene>
<organism evidence="2 3">
    <name type="scientific">Ornithinimicrobium ciconiae</name>
    <dbReference type="NCBI Taxonomy" id="2594265"/>
    <lineage>
        <taxon>Bacteria</taxon>
        <taxon>Bacillati</taxon>
        <taxon>Actinomycetota</taxon>
        <taxon>Actinomycetes</taxon>
        <taxon>Micrococcales</taxon>
        <taxon>Ornithinimicrobiaceae</taxon>
        <taxon>Ornithinimicrobium</taxon>
    </lineage>
</organism>
<sequence length="240" mass="25115">MTSTTRRAVLIVGSIVALLIVMALALPAVGRIVQSTVRGTHELPADLHTLVLHGEVGEISVRAAGPGEEPRAEVTVRSTLRDPEVTSEVGEGRAELVSRCQDWWWLDNCSVDWEIIVPAETELTIGNTVGDITVSDVTGALSLSGDVGDLSIVGVGSPTVSARSSVGDITLSLVSAPEEVTITSSTGDVTVTVPEDDSGYRIETDTSIGSVTNQVGSDPSQSRLIDLRTSVGDITVRRGT</sequence>
<dbReference type="RefSeq" id="WP_143782249.1">
    <property type="nucleotide sequence ID" value="NZ_CP041616.1"/>
</dbReference>
<dbReference type="Pfam" id="PF13349">
    <property type="entry name" value="DUF4097"/>
    <property type="match status" value="1"/>
</dbReference>
<proteinExistence type="predicted"/>
<feature type="domain" description="DUF4097" evidence="1">
    <location>
        <begin position="122"/>
        <end position="236"/>
    </location>
</feature>